<keyword evidence="3" id="KW-1185">Reference proteome</keyword>
<protein>
    <recommendedName>
        <fullName evidence="4">Secreted protein</fullName>
    </recommendedName>
</protein>
<gene>
    <name evidence="2" type="ORF">AALM99_05575</name>
</gene>
<evidence type="ECO:0000256" key="1">
    <source>
        <dbReference type="SAM" id="Phobius"/>
    </source>
</evidence>
<keyword evidence="1" id="KW-1133">Transmembrane helix</keyword>
<dbReference type="EMBL" id="JBCLSQ010000011">
    <property type="protein sequence ID" value="MEY8537910.1"/>
    <property type="molecule type" value="Genomic_DNA"/>
</dbReference>
<keyword evidence="1" id="KW-0472">Membrane</keyword>
<proteinExistence type="predicted"/>
<feature type="transmembrane region" description="Helical" evidence="1">
    <location>
        <begin position="21"/>
        <end position="42"/>
    </location>
</feature>
<keyword evidence="1" id="KW-0812">Transmembrane</keyword>
<name>A0ABV4DCM6_9LACT</name>
<feature type="transmembrane region" description="Helical" evidence="1">
    <location>
        <begin position="157"/>
        <end position="177"/>
    </location>
</feature>
<comment type="caution">
    <text evidence="2">The sequence shown here is derived from an EMBL/GenBank/DDBJ whole genome shotgun (WGS) entry which is preliminary data.</text>
</comment>
<evidence type="ECO:0000313" key="2">
    <source>
        <dbReference type="EMBL" id="MEY8537910.1"/>
    </source>
</evidence>
<sequence>MKNIGYGGKQRVKKKHFKKTVTSLVTTTVLFSSLVPSVVGVAQSQVIPEVTAEVTQVNETSLNLGKKSFEDFLLRKGIHDIKEISQEDGEKLLDEYANLLDRQRLAPVAAAAAVASLIWAGINIGKSFYSAGRYAAMQALSRRWTTRTAYKRNSKPYWFTISTISFWAALGFDDFMYGR</sequence>
<evidence type="ECO:0008006" key="4">
    <source>
        <dbReference type="Google" id="ProtNLM"/>
    </source>
</evidence>
<evidence type="ECO:0000313" key="3">
    <source>
        <dbReference type="Proteomes" id="UP001565242"/>
    </source>
</evidence>
<organism evidence="2 3">
    <name type="scientific">Lactococcus muris</name>
    <dbReference type="NCBI Taxonomy" id="2941330"/>
    <lineage>
        <taxon>Bacteria</taxon>
        <taxon>Bacillati</taxon>
        <taxon>Bacillota</taxon>
        <taxon>Bacilli</taxon>
        <taxon>Lactobacillales</taxon>
        <taxon>Streptococcaceae</taxon>
        <taxon>Lactococcus</taxon>
    </lineage>
</organism>
<accession>A0ABV4DCM6</accession>
<dbReference type="Proteomes" id="UP001565242">
    <property type="component" value="Unassembled WGS sequence"/>
</dbReference>
<dbReference type="RefSeq" id="WP_369918143.1">
    <property type="nucleotide sequence ID" value="NZ_JBCLSQ010000011.1"/>
</dbReference>
<feature type="transmembrane region" description="Helical" evidence="1">
    <location>
        <begin position="105"/>
        <end position="124"/>
    </location>
</feature>
<reference evidence="2 3" key="1">
    <citation type="submission" date="2024-03" db="EMBL/GenBank/DDBJ databases">
        <title>Mouse gut bacterial collection (mGBC) of GemPharmatech.</title>
        <authorList>
            <person name="He Y."/>
            <person name="Dong L."/>
            <person name="Wu D."/>
            <person name="Gao X."/>
            <person name="Lin Z."/>
        </authorList>
    </citation>
    <scope>NUCLEOTIDE SEQUENCE [LARGE SCALE GENOMIC DNA]</scope>
    <source>
        <strain evidence="2 3">20-218</strain>
    </source>
</reference>